<evidence type="ECO:0000313" key="1">
    <source>
        <dbReference type="EMBL" id="KIM89552.1"/>
    </source>
</evidence>
<protein>
    <submittedName>
        <fullName evidence="1">Uncharacterized protein</fullName>
    </submittedName>
</protein>
<reference evidence="2" key="2">
    <citation type="submission" date="2015-01" db="EMBL/GenBank/DDBJ databases">
        <title>Evolutionary Origins and Diversification of the Mycorrhizal Mutualists.</title>
        <authorList>
            <consortium name="DOE Joint Genome Institute"/>
            <consortium name="Mycorrhizal Genomics Consortium"/>
            <person name="Kohler A."/>
            <person name="Kuo A."/>
            <person name="Nagy L.G."/>
            <person name="Floudas D."/>
            <person name="Copeland A."/>
            <person name="Barry K.W."/>
            <person name="Cichocki N."/>
            <person name="Veneault-Fourrey C."/>
            <person name="LaButti K."/>
            <person name="Lindquist E.A."/>
            <person name="Lipzen A."/>
            <person name="Lundell T."/>
            <person name="Morin E."/>
            <person name="Murat C."/>
            <person name="Riley R."/>
            <person name="Ohm R."/>
            <person name="Sun H."/>
            <person name="Tunlid A."/>
            <person name="Henrissat B."/>
            <person name="Grigoriev I.V."/>
            <person name="Hibbett D.S."/>
            <person name="Martin F."/>
        </authorList>
    </citation>
    <scope>NUCLEOTIDE SEQUENCE [LARGE SCALE GENOMIC DNA]</scope>
    <source>
        <strain evidence="2">F 1598</strain>
    </source>
</reference>
<dbReference type="Proteomes" id="UP000054166">
    <property type="component" value="Unassembled WGS sequence"/>
</dbReference>
<proteinExistence type="predicted"/>
<organism evidence="1 2">
    <name type="scientific">Piloderma croceum (strain F 1598)</name>
    <dbReference type="NCBI Taxonomy" id="765440"/>
    <lineage>
        <taxon>Eukaryota</taxon>
        <taxon>Fungi</taxon>
        <taxon>Dikarya</taxon>
        <taxon>Basidiomycota</taxon>
        <taxon>Agaricomycotina</taxon>
        <taxon>Agaricomycetes</taxon>
        <taxon>Agaricomycetidae</taxon>
        <taxon>Atheliales</taxon>
        <taxon>Atheliaceae</taxon>
        <taxon>Piloderma</taxon>
    </lineage>
</organism>
<evidence type="ECO:0000313" key="2">
    <source>
        <dbReference type="Proteomes" id="UP000054166"/>
    </source>
</evidence>
<dbReference type="EMBL" id="KN832974">
    <property type="protein sequence ID" value="KIM89552.1"/>
    <property type="molecule type" value="Genomic_DNA"/>
</dbReference>
<keyword evidence="2" id="KW-1185">Reference proteome</keyword>
<dbReference type="AlphaFoldDB" id="A0A0C3CIF4"/>
<reference evidence="1 2" key="1">
    <citation type="submission" date="2014-04" db="EMBL/GenBank/DDBJ databases">
        <authorList>
            <consortium name="DOE Joint Genome Institute"/>
            <person name="Kuo A."/>
            <person name="Tarkka M."/>
            <person name="Buscot F."/>
            <person name="Kohler A."/>
            <person name="Nagy L.G."/>
            <person name="Floudas D."/>
            <person name="Copeland A."/>
            <person name="Barry K.W."/>
            <person name="Cichocki N."/>
            <person name="Veneault-Fourrey C."/>
            <person name="LaButti K."/>
            <person name="Lindquist E.A."/>
            <person name="Lipzen A."/>
            <person name="Lundell T."/>
            <person name="Morin E."/>
            <person name="Murat C."/>
            <person name="Sun H."/>
            <person name="Tunlid A."/>
            <person name="Henrissat B."/>
            <person name="Grigoriev I.V."/>
            <person name="Hibbett D.S."/>
            <person name="Martin F."/>
            <person name="Nordberg H.P."/>
            <person name="Cantor M.N."/>
            <person name="Hua S.X."/>
        </authorList>
    </citation>
    <scope>NUCLEOTIDE SEQUENCE [LARGE SCALE GENOMIC DNA]</scope>
    <source>
        <strain evidence="1 2">F 1598</strain>
    </source>
</reference>
<dbReference type="HOGENOM" id="CLU_2832023_0_0_1"/>
<accession>A0A0C3CIF4</accession>
<dbReference type="InParanoid" id="A0A0C3CIF4"/>
<gene>
    <name evidence="1" type="ORF">PILCRDRAFT_190759</name>
</gene>
<sequence length="66" mass="7407">MSGGGELVVCLRLFVASRLQVPIQQAVVNEIFHLQDFKNDSEMPARIIIIPWRENPEGSRVKTKSG</sequence>
<name>A0A0C3CIF4_PILCF</name>